<dbReference type="GeneID" id="81401510"/>
<sequence>MDPISITGLVIEVSHVLSSLIRYAKTAQNAKPEVRKLSEELFTLKGILEHLAAQSEHTPKWQESDKVNFDRDVMGRVLHTTNELIQSLLAGMETAETKFKRLKQTLKWPFTQKEILEHLTRLERVKSWLILVLMADQNSADRDIQHELRDLTSAVKEDLQIRVQERNQVANKLLFQWMAPVSPESSHLRASKSLKIGTGGWFVDGHLRKFLDQDEKRALFLVGKSGTGKSTLFAQAADKLIYMASQSQSMCVAYFYCTIGDHASQSARNVLGSFVAQLSSTFPSILQDIRYIYNKGPNSQASRFPVEMSALEAAIAQCAREKAQVVLCVDAINESHEAHPIETSLLKLASLYTNIRVIITTTNTMGSALPQDASVLNISGKSRGDIYSYIQHRLKTDNTLRDLGPEFKEEIEMNLLRDADGSFRWVQVSLDNLSTQRSVRAMRQALQNLPGTLRETYATMLERIAPDDWKLVREALFWISFSKKPLDMNSLNEIVVLDETCNTLDEDMMLVPPHILLQICQGLITEAIGGYLTLAHSSVKDFLTSDWIHSSRVRYFFLDPATAEAKAMHSCLSYLCLDNFTRGYLTVPEDPWKLRNKHPFLTYAANFWPSHGIACNFGDHQDMVHKFFATRHLPGRGNYGTWIQTLFKTTAKTKQFDNAAIDSTHPLYYAASFGMAPVVKSILESEPDIDVNAPGGRTAATPVWIASLRFNFEVVELLLRAGADPTIRDPGSGLNVLDLLRMVPTKHRDYKELRAVLARPAPWNENFGNAVDVHL</sequence>
<dbReference type="PANTHER" id="PTHR10039:SF16">
    <property type="entry name" value="GPI INOSITOL-DEACYLASE"/>
    <property type="match status" value="1"/>
</dbReference>
<dbReference type="Gene3D" id="3.40.50.300">
    <property type="entry name" value="P-loop containing nucleotide triphosphate hydrolases"/>
    <property type="match status" value="1"/>
</dbReference>
<dbReference type="InterPro" id="IPR002110">
    <property type="entry name" value="Ankyrin_rpt"/>
</dbReference>
<dbReference type="AlphaFoldDB" id="A0A9W9HA07"/>
<dbReference type="Proteomes" id="UP001149079">
    <property type="component" value="Unassembled WGS sequence"/>
</dbReference>
<evidence type="ECO:0000256" key="2">
    <source>
        <dbReference type="PROSITE-ProRule" id="PRU00023"/>
    </source>
</evidence>
<name>A0A9W9HA07_9EURO</name>
<reference evidence="4" key="1">
    <citation type="submission" date="2022-11" db="EMBL/GenBank/DDBJ databases">
        <authorList>
            <person name="Petersen C."/>
        </authorList>
    </citation>
    <scope>NUCLEOTIDE SEQUENCE</scope>
    <source>
        <strain evidence="4">IBT 22155</strain>
    </source>
</reference>
<dbReference type="InterPro" id="IPR056884">
    <property type="entry name" value="NPHP3-like_N"/>
</dbReference>
<comment type="caution">
    <text evidence="4">The sequence shown here is derived from an EMBL/GenBank/DDBJ whole genome shotgun (WGS) entry which is preliminary data.</text>
</comment>
<dbReference type="SUPFAM" id="SSF48403">
    <property type="entry name" value="Ankyrin repeat"/>
    <property type="match status" value="1"/>
</dbReference>
<dbReference type="InterPro" id="IPR036770">
    <property type="entry name" value="Ankyrin_rpt-contain_sf"/>
</dbReference>
<keyword evidence="5" id="KW-1185">Reference proteome</keyword>
<evidence type="ECO:0000313" key="4">
    <source>
        <dbReference type="EMBL" id="KAJ5142809.1"/>
    </source>
</evidence>
<gene>
    <name evidence="4" type="ORF">N7515_001596</name>
</gene>
<dbReference type="OrthoDB" id="1577640at2759"/>
<evidence type="ECO:0000313" key="5">
    <source>
        <dbReference type="Proteomes" id="UP001149079"/>
    </source>
</evidence>
<protein>
    <recommendedName>
        <fullName evidence="3">Nephrocystin 3-like N-terminal domain-containing protein</fullName>
    </recommendedName>
</protein>
<reference evidence="4" key="2">
    <citation type="journal article" date="2023" name="IMA Fungus">
        <title>Comparative genomic study of the Penicillium genus elucidates a diverse pangenome and 15 lateral gene transfer events.</title>
        <authorList>
            <person name="Petersen C."/>
            <person name="Sorensen T."/>
            <person name="Nielsen M.R."/>
            <person name="Sondergaard T.E."/>
            <person name="Sorensen J.L."/>
            <person name="Fitzpatrick D.A."/>
            <person name="Frisvad J.C."/>
            <person name="Nielsen K.L."/>
        </authorList>
    </citation>
    <scope>NUCLEOTIDE SEQUENCE</scope>
    <source>
        <strain evidence="4">IBT 22155</strain>
    </source>
</reference>
<dbReference type="PROSITE" id="PS50297">
    <property type="entry name" value="ANK_REP_REGION"/>
    <property type="match status" value="1"/>
</dbReference>
<dbReference type="Pfam" id="PF00023">
    <property type="entry name" value="Ank"/>
    <property type="match status" value="1"/>
</dbReference>
<accession>A0A9W9HA07</accession>
<dbReference type="SUPFAM" id="SSF52540">
    <property type="entry name" value="P-loop containing nucleoside triphosphate hydrolases"/>
    <property type="match status" value="1"/>
</dbReference>
<dbReference type="SMART" id="SM00248">
    <property type="entry name" value="ANK"/>
    <property type="match status" value="2"/>
</dbReference>
<proteinExistence type="predicted"/>
<dbReference type="Pfam" id="PF24883">
    <property type="entry name" value="NPHP3_N"/>
    <property type="match status" value="1"/>
</dbReference>
<keyword evidence="1" id="KW-0677">Repeat</keyword>
<dbReference type="PANTHER" id="PTHR10039">
    <property type="entry name" value="AMELOGENIN"/>
    <property type="match status" value="1"/>
</dbReference>
<dbReference type="PROSITE" id="PS50088">
    <property type="entry name" value="ANK_REPEAT"/>
    <property type="match status" value="1"/>
</dbReference>
<dbReference type="InterPro" id="IPR027417">
    <property type="entry name" value="P-loop_NTPase"/>
</dbReference>
<dbReference type="Gene3D" id="1.25.40.20">
    <property type="entry name" value="Ankyrin repeat-containing domain"/>
    <property type="match status" value="1"/>
</dbReference>
<feature type="repeat" description="ANK" evidence="2">
    <location>
        <begin position="698"/>
        <end position="730"/>
    </location>
</feature>
<feature type="domain" description="Nephrocystin 3-like N-terminal" evidence="3">
    <location>
        <begin position="197"/>
        <end position="360"/>
    </location>
</feature>
<dbReference type="RefSeq" id="XP_056524453.1">
    <property type="nucleotide sequence ID" value="XM_056662340.1"/>
</dbReference>
<keyword evidence="2" id="KW-0040">ANK repeat</keyword>
<evidence type="ECO:0000256" key="1">
    <source>
        <dbReference type="ARBA" id="ARBA00022737"/>
    </source>
</evidence>
<dbReference type="EMBL" id="JAPQKL010000002">
    <property type="protein sequence ID" value="KAJ5142809.1"/>
    <property type="molecule type" value="Genomic_DNA"/>
</dbReference>
<organism evidence="4 5">
    <name type="scientific">Penicillium bovifimosum</name>
    <dbReference type="NCBI Taxonomy" id="126998"/>
    <lineage>
        <taxon>Eukaryota</taxon>
        <taxon>Fungi</taxon>
        <taxon>Dikarya</taxon>
        <taxon>Ascomycota</taxon>
        <taxon>Pezizomycotina</taxon>
        <taxon>Eurotiomycetes</taxon>
        <taxon>Eurotiomycetidae</taxon>
        <taxon>Eurotiales</taxon>
        <taxon>Aspergillaceae</taxon>
        <taxon>Penicillium</taxon>
    </lineage>
</organism>
<evidence type="ECO:0000259" key="3">
    <source>
        <dbReference type="Pfam" id="PF24883"/>
    </source>
</evidence>